<gene>
    <name evidence="1" type="ORF">MM415B01070_0030</name>
</gene>
<protein>
    <submittedName>
        <fullName evidence="1">Uncharacterized protein</fullName>
    </submittedName>
</protein>
<dbReference type="AlphaFoldDB" id="A0A6M3IT24"/>
<reference evidence="1" key="1">
    <citation type="submission" date="2020-03" db="EMBL/GenBank/DDBJ databases">
        <title>The deep terrestrial virosphere.</title>
        <authorList>
            <person name="Holmfeldt K."/>
            <person name="Nilsson E."/>
            <person name="Simone D."/>
            <person name="Lopez-Fernandez M."/>
            <person name="Wu X."/>
            <person name="de Brujin I."/>
            <person name="Lundin D."/>
            <person name="Andersson A."/>
            <person name="Bertilsson S."/>
            <person name="Dopson M."/>
        </authorList>
    </citation>
    <scope>NUCLEOTIDE SEQUENCE</scope>
    <source>
        <strain evidence="1">MM415B01070</strain>
    </source>
</reference>
<dbReference type="EMBL" id="MT141417">
    <property type="protein sequence ID" value="QJA60696.1"/>
    <property type="molecule type" value="Genomic_DNA"/>
</dbReference>
<organism evidence="1">
    <name type="scientific">viral metagenome</name>
    <dbReference type="NCBI Taxonomy" id="1070528"/>
    <lineage>
        <taxon>unclassified sequences</taxon>
        <taxon>metagenomes</taxon>
        <taxon>organismal metagenomes</taxon>
    </lineage>
</organism>
<proteinExistence type="predicted"/>
<sequence length="83" mass="9423">MEIVRTTLPKPGAFVVIQYEGSSFLGQVLDYEKRSLKLSFSPTWDDIVLVLITFGNTQEWIPIAIARDKKLKHTASIVVLYEP</sequence>
<accession>A0A6M3IT24</accession>
<evidence type="ECO:0000313" key="1">
    <source>
        <dbReference type="EMBL" id="QJA60696.1"/>
    </source>
</evidence>
<name>A0A6M3IT24_9ZZZZ</name>